<evidence type="ECO:0000313" key="2">
    <source>
        <dbReference type="EMBL" id="NEE00723.1"/>
    </source>
</evidence>
<gene>
    <name evidence="2" type="ORF">G1H10_11140</name>
</gene>
<dbReference type="SUPFAM" id="SSF54593">
    <property type="entry name" value="Glyoxalase/Bleomycin resistance protein/Dihydroxybiphenyl dioxygenase"/>
    <property type="match status" value="1"/>
</dbReference>
<dbReference type="CDD" id="cd07246">
    <property type="entry name" value="VOC_like"/>
    <property type="match status" value="1"/>
</dbReference>
<dbReference type="AlphaFoldDB" id="A0A6L9S6X2"/>
<accession>A0A6L9S6X2</accession>
<feature type="domain" description="VOC" evidence="1">
    <location>
        <begin position="3"/>
        <end position="125"/>
    </location>
</feature>
<organism evidence="2 3">
    <name type="scientific">Phytoactinopolyspora halotolerans</name>
    <dbReference type="NCBI Taxonomy" id="1981512"/>
    <lineage>
        <taxon>Bacteria</taxon>
        <taxon>Bacillati</taxon>
        <taxon>Actinomycetota</taxon>
        <taxon>Actinomycetes</taxon>
        <taxon>Jiangellales</taxon>
        <taxon>Jiangellaceae</taxon>
        <taxon>Phytoactinopolyspora</taxon>
    </lineage>
</organism>
<proteinExistence type="predicted"/>
<dbReference type="PROSITE" id="PS51819">
    <property type="entry name" value="VOC"/>
    <property type="match status" value="1"/>
</dbReference>
<dbReference type="InterPro" id="IPR029068">
    <property type="entry name" value="Glyas_Bleomycin-R_OHBP_Dase"/>
</dbReference>
<dbReference type="InterPro" id="IPR037523">
    <property type="entry name" value="VOC_core"/>
</dbReference>
<reference evidence="2 3" key="1">
    <citation type="submission" date="2020-02" db="EMBL/GenBank/DDBJ databases">
        <authorList>
            <person name="Li X.-J."/>
            <person name="Han X.-M."/>
        </authorList>
    </citation>
    <scope>NUCLEOTIDE SEQUENCE [LARGE SCALE GENOMIC DNA]</scope>
    <source>
        <strain evidence="2 3">CCTCC AB 2017055</strain>
    </source>
</reference>
<sequence length="143" mass="15414">MTDITIVPKLVAAGADRAIDFYQKALNAELIARYTAPDGSVVYSELTVGSSRISVKDEDGTDRAAPTVGGSPVILTLEVDDADAVANRMLDAGASTIFPVDDRGYGYRQGRVEDPFGYQWIISQRTEDLDTSEVQQRLDSAAP</sequence>
<dbReference type="PANTHER" id="PTHR34109">
    <property type="entry name" value="BNAUNNG04460D PROTEIN-RELATED"/>
    <property type="match status" value="1"/>
</dbReference>
<dbReference type="Gene3D" id="3.30.720.110">
    <property type="match status" value="1"/>
</dbReference>
<dbReference type="RefSeq" id="WP_163736892.1">
    <property type="nucleotide sequence ID" value="NZ_JAAGOA010000006.1"/>
</dbReference>
<dbReference type="PANTHER" id="PTHR34109:SF1">
    <property type="entry name" value="VOC DOMAIN-CONTAINING PROTEIN"/>
    <property type="match status" value="1"/>
</dbReference>
<keyword evidence="3" id="KW-1185">Reference proteome</keyword>
<name>A0A6L9S6X2_9ACTN</name>
<dbReference type="Proteomes" id="UP000475214">
    <property type="component" value="Unassembled WGS sequence"/>
</dbReference>
<dbReference type="Pfam" id="PF00903">
    <property type="entry name" value="Glyoxalase"/>
    <property type="match status" value="1"/>
</dbReference>
<evidence type="ECO:0000259" key="1">
    <source>
        <dbReference type="PROSITE" id="PS51819"/>
    </source>
</evidence>
<dbReference type="Gene3D" id="3.30.720.120">
    <property type="match status" value="1"/>
</dbReference>
<dbReference type="InterPro" id="IPR004360">
    <property type="entry name" value="Glyas_Fos-R_dOase_dom"/>
</dbReference>
<comment type="caution">
    <text evidence="2">The sequence shown here is derived from an EMBL/GenBank/DDBJ whole genome shotgun (WGS) entry which is preliminary data.</text>
</comment>
<protein>
    <submittedName>
        <fullName evidence="2">VOC family protein</fullName>
    </submittedName>
</protein>
<evidence type="ECO:0000313" key="3">
    <source>
        <dbReference type="Proteomes" id="UP000475214"/>
    </source>
</evidence>
<dbReference type="EMBL" id="JAAGOA010000006">
    <property type="protein sequence ID" value="NEE00723.1"/>
    <property type="molecule type" value="Genomic_DNA"/>
</dbReference>